<protein>
    <recommendedName>
        <fullName evidence="7">RDD domain-containing protein</fullName>
    </recommendedName>
</protein>
<dbReference type="STRING" id="351160.RCIX2195"/>
<evidence type="ECO:0000256" key="2">
    <source>
        <dbReference type="ARBA" id="ARBA00022475"/>
    </source>
</evidence>
<feature type="transmembrane region" description="Helical" evidence="6">
    <location>
        <begin position="125"/>
        <end position="148"/>
    </location>
</feature>
<evidence type="ECO:0000259" key="7">
    <source>
        <dbReference type="Pfam" id="PF06271"/>
    </source>
</evidence>
<dbReference type="EMBL" id="AM114193">
    <property type="protein sequence ID" value="CAJ37316.1"/>
    <property type="molecule type" value="Genomic_DNA"/>
</dbReference>
<dbReference type="InterPro" id="IPR010432">
    <property type="entry name" value="RDD"/>
</dbReference>
<evidence type="ECO:0000313" key="9">
    <source>
        <dbReference type="Proteomes" id="UP000000663"/>
    </source>
</evidence>
<dbReference type="PANTHER" id="PTHR36115:SF9">
    <property type="entry name" value="LMO1584 PROTEIN"/>
    <property type="match status" value="1"/>
</dbReference>
<feature type="transmembrane region" description="Helical" evidence="6">
    <location>
        <begin position="77"/>
        <end position="105"/>
    </location>
</feature>
<evidence type="ECO:0000256" key="6">
    <source>
        <dbReference type="SAM" id="Phobius"/>
    </source>
</evidence>
<comment type="subcellular location">
    <subcellularLocation>
        <location evidence="1">Cell membrane</location>
        <topology evidence="1">Multi-pass membrane protein</topology>
    </subcellularLocation>
</comment>
<dbReference type="Pfam" id="PF06271">
    <property type="entry name" value="RDD"/>
    <property type="match status" value="1"/>
</dbReference>
<keyword evidence="2" id="KW-1003">Cell membrane</keyword>
<dbReference type="Proteomes" id="UP000000663">
    <property type="component" value="Chromosome"/>
</dbReference>
<reference evidence="8 9" key="1">
    <citation type="journal article" date="2006" name="Science">
        <title>Genome of rice cluster I archaea -- the key methane producers in the rice rhizosphere.</title>
        <authorList>
            <person name="Erkel C."/>
            <person name="Kube M."/>
            <person name="Reinhardt R."/>
            <person name="Liesack W."/>
        </authorList>
    </citation>
    <scope>NUCLEOTIDE SEQUENCE [LARGE SCALE GENOMIC DNA]</scope>
    <source>
        <strain evidence="9">DSM 22066 / NBRC 105507 / MRE50</strain>
    </source>
</reference>
<dbReference type="AlphaFoldDB" id="Q0W2S7"/>
<proteinExistence type="predicted"/>
<feature type="domain" description="RDD" evidence="7">
    <location>
        <begin position="70"/>
        <end position="215"/>
    </location>
</feature>
<evidence type="ECO:0000256" key="3">
    <source>
        <dbReference type="ARBA" id="ARBA00022692"/>
    </source>
</evidence>
<organism evidence="8 9">
    <name type="scientific">Methanocella arvoryzae (strain DSM 22066 / NBRC 105507 / MRE50)</name>
    <dbReference type="NCBI Taxonomy" id="351160"/>
    <lineage>
        <taxon>Archaea</taxon>
        <taxon>Methanobacteriati</taxon>
        <taxon>Methanobacteriota</taxon>
        <taxon>Stenosarchaea group</taxon>
        <taxon>Methanomicrobia</taxon>
        <taxon>Methanocellales</taxon>
        <taxon>Methanocellaceae</taxon>
        <taxon>Methanocella</taxon>
    </lineage>
</organism>
<evidence type="ECO:0000313" key="8">
    <source>
        <dbReference type="EMBL" id="CAJ37316.1"/>
    </source>
</evidence>
<dbReference type="PANTHER" id="PTHR36115">
    <property type="entry name" value="PROLINE-RICH ANTIGEN HOMOLOG-RELATED"/>
    <property type="match status" value="1"/>
</dbReference>
<dbReference type="InterPro" id="IPR051791">
    <property type="entry name" value="Pra-immunoreactive"/>
</dbReference>
<keyword evidence="4 6" id="KW-1133">Transmembrane helix</keyword>
<dbReference type="eggNOG" id="arCOG03633">
    <property type="taxonomic scope" value="Archaea"/>
</dbReference>
<sequence>MRNTNADDRDRIEIEKELRSTYYEAAESAARSRGAARVTAADVVAAKADMGSPLETAECLTKSYAGTLRRAGFWPRLAAFLIDNIIMVVASLIIMAPMFFVMAALDSPTDSAIPLAGNSMPVYTLAFALMFVTMISVIIIAFGYYIVLEGRYGYTAGKYLLGLKVLKTDGTKAGYKEALLRNLSKYINNLIVIDALIMLIFFNKEKQRGFDRIANTMVVHARG</sequence>
<gene>
    <name evidence="8" type="ORF">RCIX2195</name>
</gene>
<feature type="transmembrane region" description="Helical" evidence="6">
    <location>
        <begin position="186"/>
        <end position="202"/>
    </location>
</feature>
<evidence type="ECO:0000256" key="5">
    <source>
        <dbReference type="ARBA" id="ARBA00023136"/>
    </source>
</evidence>
<keyword evidence="5 6" id="KW-0472">Membrane</keyword>
<evidence type="ECO:0000256" key="1">
    <source>
        <dbReference type="ARBA" id="ARBA00004651"/>
    </source>
</evidence>
<evidence type="ECO:0000256" key="4">
    <source>
        <dbReference type="ARBA" id="ARBA00022989"/>
    </source>
</evidence>
<name>Q0W2S7_METAR</name>
<dbReference type="GO" id="GO:0005886">
    <property type="term" value="C:plasma membrane"/>
    <property type="evidence" value="ECO:0007669"/>
    <property type="project" value="UniProtKB-SubCell"/>
</dbReference>
<accession>Q0W2S7</accession>
<keyword evidence="3 6" id="KW-0812">Transmembrane</keyword>
<dbReference type="KEGG" id="rci:RCIX2195"/>
<keyword evidence="9" id="KW-1185">Reference proteome</keyword>